<dbReference type="Proteomes" id="UP000200980">
    <property type="component" value="Unassembled WGS sequence"/>
</dbReference>
<organism evidence="1 2">
    <name type="scientific">Bombella intestini</name>
    <dbReference type="NCBI Taxonomy" id="1539051"/>
    <lineage>
        <taxon>Bacteria</taxon>
        <taxon>Pseudomonadati</taxon>
        <taxon>Pseudomonadota</taxon>
        <taxon>Alphaproteobacteria</taxon>
        <taxon>Acetobacterales</taxon>
        <taxon>Acetobacteraceae</taxon>
        <taxon>Bombella</taxon>
    </lineage>
</organism>
<gene>
    <name evidence="1" type="ORF">AL01_02930</name>
</gene>
<sequence>MPGEVLPYSFDKVWFMDCFGHVLCYTPHRKALARVPLQGAFVSGFVASPYPFPQNFVPQWRNIFNMTVELAPLRICPQDRGLVALCSEETGDYLSINPSNNKTTFAGGIADWELFCPLPYDVYMGLLAITDPGVSHIVCHNDNAEISGLYFLSPGDNKPFVASLDRKRISFLDNLDNFAKIGRMKKGDMATFSFAGFVSDKQYNIRIKRLKDIAF</sequence>
<evidence type="ECO:0000313" key="2">
    <source>
        <dbReference type="Proteomes" id="UP000200980"/>
    </source>
</evidence>
<dbReference type="AlphaFoldDB" id="A0A1S8GS93"/>
<name>A0A1S8GS93_9PROT</name>
<accession>A0A1S8GS93</accession>
<keyword evidence="2" id="KW-1185">Reference proteome</keyword>
<proteinExistence type="predicted"/>
<reference evidence="1 2" key="1">
    <citation type="journal article" date="2016" name="PLoS ONE">
        <title>Whole-Genome Sequence Analysis of Bombella intestini LMG 28161T, a Novel Acetic Acid Bacterium Isolated from the Crop of a Red-Tailed Bumble Bee, Bombus lapidarius.</title>
        <authorList>
            <person name="Li L."/>
            <person name="Illeghems K."/>
            <person name="Van Kerrebroeck S."/>
            <person name="Borremans W."/>
            <person name="Cleenwerck I."/>
            <person name="Smagghe G."/>
            <person name="De Vuyst L."/>
            <person name="Vandamme P."/>
        </authorList>
    </citation>
    <scope>NUCLEOTIDE SEQUENCE [LARGE SCALE GENOMIC DNA]</scope>
    <source>
        <strain evidence="1 2">R-52487</strain>
    </source>
</reference>
<protein>
    <submittedName>
        <fullName evidence="1">Uncharacterized protein</fullName>
    </submittedName>
</protein>
<dbReference type="EMBL" id="JATM01000001">
    <property type="protein sequence ID" value="OOL19913.1"/>
    <property type="molecule type" value="Genomic_DNA"/>
</dbReference>
<evidence type="ECO:0000313" key="1">
    <source>
        <dbReference type="EMBL" id="OOL19913.1"/>
    </source>
</evidence>
<comment type="caution">
    <text evidence="1">The sequence shown here is derived from an EMBL/GenBank/DDBJ whole genome shotgun (WGS) entry which is preliminary data.</text>
</comment>